<protein>
    <recommendedName>
        <fullName evidence="5">DNA primase</fullName>
    </recommendedName>
</protein>
<evidence type="ECO:0000256" key="2">
    <source>
        <dbReference type="SAM" id="MobiDB-lite"/>
    </source>
</evidence>
<dbReference type="CDD" id="cd01029">
    <property type="entry name" value="TOPRIM_primases"/>
    <property type="match status" value="1"/>
</dbReference>
<sequence length="834" mass="91820">MISNYPLNVDKVKFAAKGREREILLHFGATEKEVSGRHCECRGRGGRGCGGKDRFRFDEQKGFIICNQCFNQGNGDIISAVEWFLDCSFSEAVNQIGEYLNVSHSQPVKRKPTNSKKPGPVSEQIAILETDQAKLDKWAETKPPVTGDAVLRAGAVLCNWPRRAPKEKQFECIGFLAYRAGSEPAGIILYRLDGENFPAIENGPGERKTHLLRGSLDGWVISGDLEESQTVIKVEGVPDLLAFAPHVPDGYVVVTNTHGAKSAAKNCPLDPFNRKKVIIIGDADESGVSGANALAREVSPYANEVKVIFPDGEIAESGGKDVRDIMNENLQAGNSLQDTVNRILEKAEQQEPFQAVEDEPAWKPTNKTSEVVDDVPKWKPFPTDKLPEEAAKLVREAASSLRCDESLIAIPVLAALAGAIGRSRCLVAKSGWVAYPILWLALVADSGSLKTPAMKIALAPLRKASRESIGLGEQLLSEYNEKLEEYEKKIRISKKSKKEDAIDLLPEKPEKPILSRQIVSDTTIEALIPILRDNPRGVLLDRDELSSWLGSFDRYASGKGTDASNWISMYSAEPFTVDRKKDNQMIHVPAAAVSVIGGIQPGILRQHLNGSNSQNGLSARLMMVSPPKSVKRWSDSEVSSDTASKYAELITRLLSLKMQESLDGYEPISLELSPEAKSAYEEYYNEHNTLAILESGELISAFSKIEELPLRLSVILHCSHFAKTTTIGNGVMRDAISLSEWFRNEAIRVRSLISKDVDEDKLEKLANWIAAKGKPISARDVQNGCRWLKTIDETEADLEKLVKDGLGRWEVKKPGPKGGKPKRLFCPTKKSGST</sequence>
<accession>A0A518FY99</accession>
<evidence type="ECO:0000313" key="3">
    <source>
        <dbReference type="EMBL" id="QDV21264.1"/>
    </source>
</evidence>
<feature type="coiled-coil region" evidence="1">
    <location>
        <begin position="469"/>
        <end position="496"/>
    </location>
</feature>
<dbReference type="InterPro" id="IPR025048">
    <property type="entry name" value="DUF3987"/>
</dbReference>
<reference evidence="3 4" key="1">
    <citation type="submission" date="2019-02" db="EMBL/GenBank/DDBJ databases">
        <title>Deep-cultivation of Planctomycetes and their phenomic and genomic characterization uncovers novel biology.</title>
        <authorList>
            <person name="Wiegand S."/>
            <person name="Jogler M."/>
            <person name="Boedeker C."/>
            <person name="Pinto D."/>
            <person name="Vollmers J."/>
            <person name="Rivas-Marin E."/>
            <person name="Kohn T."/>
            <person name="Peeters S.H."/>
            <person name="Heuer A."/>
            <person name="Rast P."/>
            <person name="Oberbeckmann S."/>
            <person name="Bunk B."/>
            <person name="Jeske O."/>
            <person name="Meyerdierks A."/>
            <person name="Storesund J.E."/>
            <person name="Kallscheuer N."/>
            <person name="Luecker S."/>
            <person name="Lage O.M."/>
            <person name="Pohl T."/>
            <person name="Merkel B.J."/>
            <person name="Hornburger P."/>
            <person name="Mueller R.-W."/>
            <person name="Bruemmer F."/>
            <person name="Labrenz M."/>
            <person name="Spormann A.M."/>
            <person name="Op den Camp H."/>
            <person name="Overmann J."/>
            <person name="Amann R."/>
            <person name="Jetten M.S.M."/>
            <person name="Mascher T."/>
            <person name="Medema M.H."/>
            <person name="Devos D.P."/>
            <person name="Kaster A.-K."/>
            <person name="Ovreas L."/>
            <person name="Rohde M."/>
            <person name="Galperin M.Y."/>
            <person name="Jogler C."/>
        </authorList>
    </citation>
    <scope>NUCLEOTIDE SEQUENCE [LARGE SCALE GENOMIC DNA]</scope>
    <source>
        <strain evidence="3 4">Pan153</strain>
    </source>
</reference>
<dbReference type="SUPFAM" id="SSF57783">
    <property type="entry name" value="Zinc beta-ribbon"/>
    <property type="match status" value="1"/>
</dbReference>
<dbReference type="InterPro" id="IPR034154">
    <property type="entry name" value="TOPRIM_DnaG/twinkle"/>
</dbReference>
<proteinExistence type="predicted"/>
<dbReference type="Pfam" id="PF13148">
    <property type="entry name" value="DUF3987"/>
    <property type="match status" value="1"/>
</dbReference>
<evidence type="ECO:0000313" key="4">
    <source>
        <dbReference type="Proteomes" id="UP000320839"/>
    </source>
</evidence>
<feature type="region of interest" description="Disordered" evidence="2">
    <location>
        <begin position="810"/>
        <end position="834"/>
    </location>
</feature>
<dbReference type="AlphaFoldDB" id="A0A518FY99"/>
<dbReference type="Gene3D" id="3.40.1360.10">
    <property type="match status" value="1"/>
</dbReference>
<evidence type="ECO:0008006" key="5">
    <source>
        <dbReference type="Google" id="ProtNLM"/>
    </source>
</evidence>
<organism evidence="3 4">
    <name type="scientific">Gimesia panareensis</name>
    <dbReference type="NCBI Taxonomy" id="2527978"/>
    <lineage>
        <taxon>Bacteria</taxon>
        <taxon>Pseudomonadati</taxon>
        <taxon>Planctomycetota</taxon>
        <taxon>Planctomycetia</taxon>
        <taxon>Planctomycetales</taxon>
        <taxon>Planctomycetaceae</taxon>
        <taxon>Gimesia</taxon>
    </lineage>
</organism>
<keyword evidence="1" id="KW-0175">Coiled coil</keyword>
<name>A0A518FY99_9PLAN</name>
<gene>
    <name evidence="3" type="ORF">Pan153_59520</name>
</gene>
<evidence type="ECO:0000256" key="1">
    <source>
        <dbReference type="SAM" id="Coils"/>
    </source>
</evidence>
<dbReference type="Proteomes" id="UP000320839">
    <property type="component" value="Chromosome"/>
</dbReference>
<dbReference type="EMBL" id="CP036317">
    <property type="protein sequence ID" value="QDV21264.1"/>
    <property type="molecule type" value="Genomic_DNA"/>
</dbReference>